<protein>
    <recommendedName>
        <fullName evidence="3">DHCW motif cupin fold protein</fullName>
    </recommendedName>
</protein>
<dbReference type="InterPro" id="IPR047713">
    <property type="entry name" value="DHCW_cupin"/>
</dbReference>
<dbReference type="InterPro" id="IPR011051">
    <property type="entry name" value="RmlC_Cupin_sf"/>
</dbReference>
<keyword evidence="2" id="KW-1185">Reference proteome</keyword>
<comment type="caution">
    <text evidence="1">The sequence shown here is derived from an EMBL/GenBank/DDBJ whole genome shotgun (WGS) entry which is preliminary data.</text>
</comment>
<dbReference type="RefSeq" id="WP_127122476.1">
    <property type="nucleotide sequence ID" value="NZ_BHXQ01000003.1"/>
</dbReference>
<dbReference type="OrthoDB" id="9794443at2"/>
<accession>A0A401UAD2</accession>
<name>A0A401UAD2_9BACT</name>
<evidence type="ECO:0000313" key="1">
    <source>
        <dbReference type="EMBL" id="GCC51832.1"/>
    </source>
</evidence>
<dbReference type="EMBL" id="BHXQ01000003">
    <property type="protein sequence ID" value="GCC51832.1"/>
    <property type="molecule type" value="Genomic_DNA"/>
</dbReference>
<dbReference type="Proteomes" id="UP000288227">
    <property type="component" value="Unassembled WGS sequence"/>
</dbReference>
<organism evidence="1 2">
    <name type="scientific">Chryseotalea sanaruensis</name>
    <dbReference type="NCBI Taxonomy" id="2482724"/>
    <lineage>
        <taxon>Bacteria</taxon>
        <taxon>Pseudomonadati</taxon>
        <taxon>Bacteroidota</taxon>
        <taxon>Cytophagia</taxon>
        <taxon>Cytophagales</taxon>
        <taxon>Chryseotaleaceae</taxon>
        <taxon>Chryseotalea</taxon>
    </lineage>
</organism>
<evidence type="ECO:0008006" key="3">
    <source>
        <dbReference type="Google" id="ProtNLM"/>
    </source>
</evidence>
<sequence>MSHILFQTLNWSTIPKIEYPGEHGTSFAQTMQFEGLRLRIVAYKKGYLADHWCEKGHIVHCLQGEFIIELGNMEKITFSQGMSFVVSDDLSSHRAFSENGAKLFIVDGDFLKS</sequence>
<reference evidence="1 2" key="1">
    <citation type="submission" date="2018-11" db="EMBL/GenBank/DDBJ databases">
        <title>Chryseotalea sanarue gen. nov., sp., nov., a member of the family Cytophagaceae, isolated from a brackish lake in Hamamatsu Japan.</title>
        <authorList>
            <person name="Maejima Y."/>
            <person name="Iino T."/>
            <person name="Muraguchi Y."/>
            <person name="Fukuda K."/>
            <person name="Ohkuma M."/>
            <person name="Moriuchi R."/>
            <person name="Dohra H."/>
            <person name="Kimbara K."/>
            <person name="Shintani M."/>
        </authorList>
    </citation>
    <scope>NUCLEOTIDE SEQUENCE [LARGE SCALE GENOMIC DNA]</scope>
    <source>
        <strain evidence="1 2">Ys</strain>
    </source>
</reference>
<proteinExistence type="predicted"/>
<evidence type="ECO:0000313" key="2">
    <source>
        <dbReference type="Proteomes" id="UP000288227"/>
    </source>
</evidence>
<gene>
    <name evidence="1" type="ORF">SanaruYs_20610</name>
</gene>
<dbReference type="AlphaFoldDB" id="A0A401UAD2"/>
<dbReference type="SUPFAM" id="SSF51182">
    <property type="entry name" value="RmlC-like cupins"/>
    <property type="match status" value="1"/>
</dbReference>
<dbReference type="NCBIfam" id="NF038084">
    <property type="entry name" value="DHCW_cupin"/>
    <property type="match status" value="1"/>
</dbReference>